<dbReference type="PANTHER" id="PTHR34220">
    <property type="entry name" value="SENSOR HISTIDINE KINASE YPDA"/>
    <property type="match status" value="1"/>
</dbReference>
<keyword evidence="4" id="KW-0418">Kinase</keyword>
<dbReference type="Gene3D" id="3.30.565.10">
    <property type="entry name" value="Histidine kinase-like ATPase, C-terminal domain"/>
    <property type="match status" value="1"/>
</dbReference>
<keyword evidence="1" id="KW-0812">Transmembrane</keyword>
<evidence type="ECO:0000313" key="4">
    <source>
        <dbReference type="EMBL" id="KRG28628.1"/>
    </source>
</evidence>
<feature type="domain" description="Signal transduction histidine kinase internal region" evidence="3">
    <location>
        <begin position="799"/>
        <end position="878"/>
    </location>
</feature>
<keyword evidence="4" id="KW-0808">Transferase</keyword>
<evidence type="ECO:0000259" key="3">
    <source>
        <dbReference type="Pfam" id="PF06580"/>
    </source>
</evidence>
<dbReference type="InterPro" id="IPR050640">
    <property type="entry name" value="Bact_2-comp_sensor_kinase"/>
</dbReference>
<dbReference type="GO" id="GO:0000155">
    <property type="term" value="F:phosphorelay sensor kinase activity"/>
    <property type="evidence" value="ECO:0007669"/>
    <property type="project" value="InterPro"/>
</dbReference>
<evidence type="ECO:0000313" key="5">
    <source>
        <dbReference type="Proteomes" id="UP000051643"/>
    </source>
</evidence>
<keyword evidence="1" id="KW-0472">Membrane</keyword>
<dbReference type="InterPro" id="IPR010559">
    <property type="entry name" value="Sig_transdc_His_kin_internal"/>
</dbReference>
<dbReference type="SUPFAM" id="SSF55874">
    <property type="entry name" value="ATPase domain of HSP90 chaperone/DNA topoisomerase II/histidine kinase"/>
    <property type="match status" value="1"/>
</dbReference>
<proteinExistence type="predicted"/>
<protein>
    <submittedName>
        <fullName evidence="4">Histidine kinase</fullName>
    </submittedName>
</protein>
<name>A0A0Q9ZHM2_9FLAO</name>
<feature type="chain" id="PRO_5006389497" evidence="2">
    <location>
        <begin position="23"/>
        <end position="994"/>
    </location>
</feature>
<dbReference type="AlphaFoldDB" id="A0A0Q9ZHM2"/>
<keyword evidence="1" id="KW-1133">Transmembrane helix</keyword>
<dbReference type="STRING" id="270918.APR42_07595"/>
<organism evidence="4 5">
    <name type="scientific">Salegentibacter mishustinae</name>
    <dbReference type="NCBI Taxonomy" id="270918"/>
    <lineage>
        <taxon>Bacteria</taxon>
        <taxon>Pseudomonadati</taxon>
        <taxon>Bacteroidota</taxon>
        <taxon>Flavobacteriia</taxon>
        <taxon>Flavobacteriales</taxon>
        <taxon>Flavobacteriaceae</taxon>
        <taxon>Salegentibacter</taxon>
    </lineage>
</organism>
<dbReference type="Pfam" id="PF07494">
    <property type="entry name" value="Reg_prop"/>
    <property type="match status" value="2"/>
</dbReference>
<keyword evidence="2" id="KW-0732">Signal</keyword>
<feature type="signal peptide" evidence="2">
    <location>
        <begin position="1"/>
        <end position="22"/>
    </location>
</feature>
<evidence type="ECO:0000256" key="2">
    <source>
        <dbReference type="SAM" id="SignalP"/>
    </source>
</evidence>
<feature type="transmembrane region" description="Helical" evidence="1">
    <location>
        <begin position="756"/>
        <end position="774"/>
    </location>
</feature>
<sequence length="994" mass="114027">MPFYKTIKLFFLLFLWFNFAFSQNYPTKNYTAARDLPNNSVRSILVDSNNSLWIGTENGVIKKENDEFQYFFEEDGLAQNSCWAIAEDNNGKLWFGSYGEGVSIYDGYKFKILSEKDGLVHNQITKLFTSGNYMYVGTSDGVSLIDVNTFKVNSLKTPSGKELFRVQDFFEYQNQIYVVTYRSGIFKILNEEGQTALVEVNDHKYIYSTFPDNDSIYSSNKGFFTKSHLPDYVREKDSIPLEKRGTSIIWDYAKTDDHKIFAAAWGIYDTNGGIYELVEERLISRASEFNIASQEVISLAYDSKFEKLYAGTRDAGLFEIALNPQIKIHELPGKNIIGFARTEKTSAVLFNNGIVLKRAGNEQKITLSQLKNWQEQFVRNTNLPLPKHQDDFYELDYSTKAADIDFYDLKVSKNNFWVNTNIGVFAIKESGELNRYLPLHSEEINFTKTGNLIETNPYGGVRVYSNLDLLKYTHFEKDNSQTPTMVVGSLQRGGKTYFLSVFSGLYAWENNRFKSYLENGIWAEKKLKHITVLGNDLAISNEFGDVFIVNDDESFKIHKKIPRAKIQGNSISFLKNYKETLVIGTEKGLTLYKNGRYIFLDKEQGLEQPLLSAQVNQNILSIGSHNGYYNIDLDAVKDSTTLVDQIELKEIFINNNKFSLGSSPERDKLKLKYNENTLLLKFSTNAHPYPNKLKYQYRLNEGEPWSLSFSSPEIFLPSLPTNNYELEVKVLDESTGLSYTQALLNLTVLPPFWKTWWFALLIISIIATVIYSFYKFQIRQARKFEAQKGLIQKRFEETKMEALLAQMNPHFIFNAMNSIQYYIMDSDIDKATIFLGDFSKLIRLNLDHCTKPTILLSEEIEYLQSYIRVENTRFNNRIKVIFEIDPLIDPYAVEIPTMLLQTFVENVFIHAFPPGVINPTLKVSFNMLPEGVLQCKIEDNGIGFSENSTNKLHESKGVSLVKERLALLGYDVKEAVEITSAKNKGTSVSIKLEV</sequence>
<dbReference type="InterPro" id="IPR015943">
    <property type="entry name" value="WD40/YVTN_repeat-like_dom_sf"/>
</dbReference>
<dbReference type="InterPro" id="IPR036890">
    <property type="entry name" value="HATPase_C_sf"/>
</dbReference>
<gene>
    <name evidence="4" type="ORF">APR42_07595</name>
</gene>
<dbReference type="InterPro" id="IPR011110">
    <property type="entry name" value="Reg_prop"/>
</dbReference>
<evidence type="ECO:0000256" key="1">
    <source>
        <dbReference type="SAM" id="Phobius"/>
    </source>
</evidence>
<dbReference type="SUPFAM" id="SSF63829">
    <property type="entry name" value="Calcium-dependent phosphotriesterase"/>
    <property type="match status" value="1"/>
</dbReference>
<accession>A0A0Q9ZHM2</accession>
<dbReference type="InterPro" id="IPR013783">
    <property type="entry name" value="Ig-like_fold"/>
</dbReference>
<dbReference type="Proteomes" id="UP000051643">
    <property type="component" value="Unassembled WGS sequence"/>
</dbReference>
<dbReference type="Gene3D" id="2.60.40.10">
    <property type="entry name" value="Immunoglobulins"/>
    <property type="match status" value="1"/>
</dbReference>
<dbReference type="EMBL" id="LKTP01000023">
    <property type="protein sequence ID" value="KRG28628.1"/>
    <property type="molecule type" value="Genomic_DNA"/>
</dbReference>
<comment type="caution">
    <text evidence="4">The sequence shown here is derived from an EMBL/GenBank/DDBJ whole genome shotgun (WGS) entry which is preliminary data.</text>
</comment>
<reference evidence="4" key="1">
    <citation type="submission" date="2015-10" db="EMBL/GenBank/DDBJ databases">
        <title>Draft genome sequence of Salegentibacter mishustinae KCTC 12263.</title>
        <authorList>
            <person name="Lin W."/>
            <person name="Zheng Q."/>
        </authorList>
    </citation>
    <scope>NUCLEOTIDE SEQUENCE [LARGE SCALE GENOMIC DNA]</scope>
    <source>
        <strain evidence="4">KCTC 12263</strain>
    </source>
</reference>
<keyword evidence="5" id="KW-1185">Reference proteome</keyword>
<dbReference type="Gene3D" id="2.130.10.10">
    <property type="entry name" value="YVTN repeat-like/Quinoprotein amine dehydrogenase"/>
    <property type="match status" value="2"/>
</dbReference>
<dbReference type="OrthoDB" id="9809670at2"/>
<dbReference type="GO" id="GO:0016020">
    <property type="term" value="C:membrane"/>
    <property type="evidence" value="ECO:0007669"/>
    <property type="project" value="InterPro"/>
</dbReference>
<dbReference type="RefSeq" id="WP_057482287.1">
    <property type="nucleotide sequence ID" value="NZ_BMWR01000001.1"/>
</dbReference>
<dbReference type="PANTHER" id="PTHR34220:SF7">
    <property type="entry name" value="SENSOR HISTIDINE KINASE YPDA"/>
    <property type="match status" value="1"/>
</dbReference>
<dbReference type="Pfam" id="PF06580">
    <property type="entry name" value="His_kinase"/>
    <property type="match status" value="1"/>
</dbReference>